<accession>A0A9N9M8A1</accession>
<dbReference type="PANTHER" id="PTHR21705">
    <property type="entry name" value="RAI16 PROTEIN-RELATED"/>
    <property type="match status" value="1"/>
</dbReference>
<dbReference type="OrthoDB" id="6287422at2759"/>
<dbReference type="Pfam" id="PF19314">
    <property type="entry name" value="DUF5917"/>
    <property type="match status" value="1"/>
</dbReference>
<dbReference type="Proteomes" id="UP001152799">
    <property type="component" value="Chromosome 1"/>
</dbReference>
<sequence length="780" mass="89390">MEWIRNNPFFQKNNRNVINTEEECDPQACYDSFKGHWDQALKILLRAQQLPSHDDVLGVVNHLEQMITLLLYDMKKTDRLCMTLNSSKCVEFLLTGNILNKLFEWSMRSGKYTNAVRCEQIKLYDTLISQSRHLLLEHNSFVKPLLNLLSSCNGEVFSKEINKLLVDLLNQLSTLLVQQPEFVNLFVVKEKNVNRFIIFSLLIPFIHKEDAIGMRARDALLLCMSLSKKNKEVAEYISESSNFSVLVASGLSGLYSVLPNVINDIGVPDWHRFTPDDVNEIKGLLYFVTSLEFSNAIAQVAHPSIRRQLQEFLYRGFLIPVLGAALLQNNIQEQVAAIAYLELIIRTVTEPGLLHSVLQFLIKVEYDGERLLNILIQRIQSNDMQLCLVSLAMFESMVDLNCEDLLLELVFKYLQPSFHLIISQRKMLLPLDPLCPSFEKLLSLAPNCCQLPDEVVIDGNAAQWNHFKHKQSLYGKYYAYLCDARSKIGQCQKACSTWSNRYDGDEEGLPGTDEKSDSLISLERSSGYESFNMLNEEIKEEQEIWQISSNKPKRSNLNTSFDENPCLEESPTAGPFMTVLLEKLKKFMSNSIYVNLHLTGLLSRLAVYPQTLLRAYLLDHSLVLQPNIPSMFEIIGIIKQQIDEYMSRQPERINLIRYAQEVLVHREIMLVNIRRYHIEKTSVSKPAAQETNEPFQRNNPKRRSLNIPSITSMFGRRPSQIDTSLPMIASAEELQYNLIYPKFNEGQHVALCGVLLDEWVKELAALAQEHTIAQLATLIN</sequence>
<feature type="domain" description="FHF complex subunit HOOK-interacting protein C-terminal" evidence="2">
    <location>
        <begin position="574"/>
        <end position="665"/>
    </location>
</feature>
<organism evidence="3 4">
    <name type="scientific">Ceutorhynchus assimilis</name>
    <name type="common">cabbage seed weevil</name>
    <dbReference type="NCBI Taxonomy" id="467358"/>
    <lineage>
        <taxon>Eukaryota</taxon>
        <taxon>Metazoa</taxon>
        <taxon>Ecdysozoa</taxon>
        <taxon>Arthropoda</taxon>
        <taxon>Hexapoda</taxon>
        <taxon>Insecta</taxon>
        <taxon>Pterygota</taxon>
        <taxon>Neoptera</taxon>
        <taxon>Endopterygota</taxon>
        <taxon>Coleoptera</taxon>
        <taxon>Polyphaga</taxon>
        <taxon>Cucujiformia</taxon>
        <taxon>Curculionidae</taxon>
        <taxon>Ceutorhynchinae</taxon>
        <taxon>Ceutorhynchus</taxon>
    </lineage>
</organism>
<reference evidence="3" key="1">
    <citation type="submission" date="2022-01" db="EMBL/GenBank/DDBJ databases">
        <authorList>
            <person name="King R."/>
        </authorList>
    </citation>
    <scope>NUCLEOTIDE SEQUENCE</scope>
</reference>
<dbReference type="InterPro" id="IPR045668">
    <property type="entry name" value="FHIP_KELAA_motif"/>
</dbReference>
<dbReference type="InterPro" id="IPR019384">
    <property type="entry name" value="FHIP"/>
</dbReference>
<evidence type="ECO:0000313" key="3">
    <source>
        <dbReference type="EMBL" id="CAG9759349.1"/>
    </source>
</evidence>
<dbReference type="InterPro" id="IPR045669">
    <property type="entry name" value="FHIP_C"/>
</dbReference>
<dbReference type="AlphaFoldDB" id="A0A9N9M8A1"/>
<proteinExistence type="inferred from homology"/>
<name>A0A9N9M8A1_9CUCU</name>
<dbReference type="Pfam" id="PF10257">
    <property type="entry name" value="RAI16-like"/>
    <property type="match status" value="1"/>
</dbReference>
<dbReference type="Pfam" id="PF19311">
    <property type="entry name" value="KELAA"/>
    <property type="match status" value="1"/>
</dbReference>
<comment type="similarity">
    <text evidence="1">Belongs to the FHIP family.</text>
</comment>
<keyword evidence="4" id="KW-1185">Reference proteome</keyword>
<protein>
    <recommendedName>
        <fullName evidence="2">FHF complex subunit HOOK-interacting protein C-terminal domain-containing protein</fullName>
    </recommendedName>
</protein>
<dbReference type="EMBL" id="OU892277">
    <property type="protein sequence ID" value="CAG9759349.1"/>
    <property type="molecule type" value="Genomic_DNA"/>
</dbReference>
<evidence type="ECO:0000313" key="4">
    <source>
        <dbReference type="Proteomes" id="UP001152799"/>
    </source>
</evidence>
<dbReference type="PANTHER" id="PTHR21705:SF11">
    <property type="entry name" value="FHIP FAMILY PROTEIN CG3558"/>
    <property type="match status" value="1"/>
</dbReference>
<evidence type="ECO:0000259" key="2">
    <source>
        <dbReference type="Pfam" id="PF19314"/>
    </source>
</evidence>
<evidence type="ECO:0000256" key="1">
    <source>
        <dbReference type="ARBA" id="ARBA00024336"/>
    </source>
</evidence>
<gene>
    <name evidence="3" type="ORF">CEUTPL_LOCUS101</name>
</gene>